<evidence type="ECO:0000313" key="5">
    <source>
        <dbReference type="Proteomes" id="UP000585272"/>
    </source>
</evidence>
<name>A0A840II49_9ACTN</name>
<dbReference type="GO" id="GO:0006516">
    <property type="term" value="P:glycoprotein catabolic process"/>
    <property type="evidence" value="ECO:0007669"/>
    <property type="project" value="TreeGrafter"/>
</dbReference>
<dbReference type="InterPro" id="IPR012939">
    <property type="entry name" value="Glyco_hydro_92"/>
</dbReference>
<gene>
    <name evidence="4" type="ORF">BDZ31_003235</name>
</gene>
<dbReference type="InterPro" id="IPR006311">
    <property type="entry name" value="TAT_signal"/>
</dbReference>
<dbReference type="GO" id="GO:0005829">
    <property type="term" value="C:cytosol"/>
    <property type="evidence" value="ECO:0007669"/>
    <property type="project" value="TreeGrafter"/>
</dbReference>
<feature type="region of interest" description="Disordered" evidence="1">
    <location>
        <begin position="818"/>
        <end position="868"/>
    </location>
</feature>
<dbReference type="PROSITE" id="PS51257">
    <property type="entry name" value="PROKAR_LIPOPROTEIN"/>
    <property type="match status" value="1"/>
</dbReference>
<dbReference type="InterPro" id="IPR008928">
    <property type="entry name" value="6-hairpin_glycosidase_sf"/>
</dbReference>
<dbReference type="AlphaFoldDB" id="A0A840II49"/>
<dbReference type="GO" id="GO:0000224">
    <property type="term" value="F:peptide-N4-(N-acetyl-beta-glucosaminyl)asparagine amidase activity"/>
    <property type="evidence" value="ECO:0007669"/>
    <property type="project" value="TreeGrafter"/>
</dbReference>
<dbReference type="Gene3D" id="3.30.2080.10">
    <property type="entry name" value="GH92 mannosidase domain"/>
    <property type="match status" value="1"/>
</dbReference>
<dbReference type="SUPFAM" id="SSF48208">
    <property type="entry name" value="Six-hairpin glycosidases"/>
    <property type="match status" value="1"/>
</dbReference>
<evidence type="ECO:0000259" key="3">
    <source>
        <dbReference type="Pfam" id="PF17678"/>
    </source>
</evidence>
<accession>A0A840II49</accession>
<sequence>MDRRRRLRPRPRRRAVALAGAVAGGGPVAGAVAGCGALAGAVAGGGAVAGVLARVAALAAAAVLLAAAPAAAVPVGDVDPFVGVDAEGNTVPGPKLPFGFANPSPDTLDPTTSGYRSGRPVVGFSQTHVSGTGGAGKYGNFRLTPFAGPLRLGDLGSPITRERAAPGRYAARLTRAGIDVALTATRRVALHRYRFPATRQAHLLLDATSAIELPGGGRPLASKVRLTGPAGAEGWVRMTGGWGVGSYRLFFALRLDRRAAAAGTFRAPPAPAAAARAASAADEVRVLVGERPKGAPHTELAHAAAARSHVRGGADERTGVWLRFDARRQRTVTAAVALSFRSVAQARRNLSELDGRAPARRGRGARAAARRAQGQAVPIPFDAVAGRATAAWRDVLGRIAVSGGTAAQRRTFASALYRAHAMPHDLTGEDVWTGRPQGAPHYEDFYALWDTFRTVNPLLTVLQPRRAGAMVAALTAIARASGGWPPDGRVAGTNGITQVGSSAEVVIADAFAKGLGGFDRRAAAAAAIKSATVSSPRPLRHGRDLGEYAARGFLTTASDRSASRTLEFGHGDFAVAQIARAVGQPALAASLEQRSRAWAQLWDPETEAIRPRTPDGGFLAPFDPAVEMWGDGHPFYEGSALQWSTFVPHDAGGLLDALGGPAPFAAWLDRLFDGGHHSQRNEPDLLAPWLYAHAGRSDRVAERVQAIMRRDYRPARDGLPGNDDAGTLSAWYVWAAIGLFPNAGQPWYYVTAPLFERATIALAGGRALRIVAVGAPPAGTTRYVASARLDGRPLGRAWLTHAELAAGGTLELRLSATPTGWAAGAPPPPSLTGPGSPAAPSGAAASARAGAPASAAPSGAAAGQGAAG</sequence>
<dbReference type="PANTHER" id="PTHR12143">
    <property type="entry name" value="PEPTIDE N-GLYCANASE PNGASE -RELATED"/>
    <property type="match status" value="1"/>
</dbReference>
<keyword evidence="5" id="KW-1185">Reference proteome</keyword>
<proteinExistence type="predicted"/>
<dbReference type="GO" id="GO:0005975">
    <property type="term" value="P:carbohydrate metabolic process"/>
    <property type="evidence" value="ECO:0007669"/>
    <property type="project" value="InterPro"/>
</dbReference>
<dbReference type="GO" id="GO:0030246">
    <property type="term" value="F:carbohydrate binding"/>
    <property type="evidence" value="ECO:0007669"/>
    <property type="project" value="InterPro"/>
</dbReference>
<reference evidence="4 5" key="1">
    <citation type="submission" date="2020-08" db="EMBL/GenBank/DDBJ databases">
        <title>Genomic Encyclopedia of Archaeal and Bacterial Type Strains, Phase II (KMG-II): from individual species to whole genera.</title>
        <authorList>
            <person name="Goeker M."/>
        </authorList>
    </citation>
    <scope>NUCLEOTIDE SEQUENCE [LARGE SCALE GENOMIC DNA]</scope>
    <source>
        <strain evidence="4 5">DSM 23288</strain>
    </source>
</reference>
<dbReference type="InterPro" id="IPR014718">
    <property type="entry name" value="GH-type_carb-bd"/>
</dbReference>
<evidence type="ECO:0000313" key="4">
    <source>
        <dbReference type="EMBL" id="MBB4663640.1"/>
    </source>
</evidence>
<dbReference type="Gene3D" id="1.20.1050.60">
    <property type="entry name" value="alpha-1,2-mannosidase"/>
    <property type="match status" value="1"/>
</dbReference>
<feature type="compositionally biased region" description="Low complexity" evidence="1">
    <location>
        <begin position="832"/>
        <end position="868"/>
    </location>
</feature>
<dbReference type="EMBL" id="JACHNU010000004">
    <property type="protein sequence ID" value="MBB4663640.1"/>
    <property type="molecule type" value="Genomic_DNA"/>
</dbReference>
<dbReference type="Pfam" id="PF07971">
    <property type="entry name" value="Glyco_hydro_92"/>
    <property type="match status" value="1"/>
</dbReference>
<feature type="domain" description="Glycosyl hydrolase family 92 N-terminal" evidence="3">
    <location>
        <begin position="78"/>
        <end position="339"/>
    </location>
</feature>
<organism evidence="4 5">
    <name type="scientific">Conexibacter arvalis</name>
    <dbReference type="NCBI Taxonomy" id="912552"/>
    <lineage>
        <taxon>Bacteria</taxon>
        <taxon>Bacillati</taxon>
        <taxon>Actinomycetota</taxon>
        <taxon>Thermoleophilia</taxon>
        <taxon>Solirubrobacterales</taxon>
        <taxon>Conexibacteraceae</taxon>
        <taxon>Conexibacter</taxon>
    </lineage>
</organism>
<dbReference type="InterPro" id="IPR041371">
    <property type="entry name" value="GH92_N"/>
</dbReference>
<dbReference type="Gene3D" id="2.70.98.10">
    <property type="match status" value="1"/>
</dbReference>
<dbReference type="InterPro" id="IPR050883">
    <property type="entry name" value="PNGase"/>
</dbReference>
<feature type="domain" description="Glycosyl hydrolase family 92" evidence="2">
    <location>
        <begin position="378"/>
        <end position="815"/>
    </location>
</feature>
<dbReference type="InterPro" id="IPR005887">
    <property type="entry name" value="GH92_a_mannosidase_put"/>
</dbReference>
<dbReference type="Proteomes" id="UP000585272">
    <property type="component" value="Unassembled WGS sequence"/>
</dbReference>
<dbReference type="Gene3D" id="1.20.1610.10">
    <property type="entry name" value="alpha-1,2-mannosidases domains"/>
    <property type="match status" value="1"/>
</dbReference>
<dbReference type="Pfam" id="PF17678">
    <property type="entry name" value="Glyco_hydro_92N"/>
    <property type="match status" value="1"/>
</dbReference>
<evidence type="ECO:0000259" key="2">
    <source>
        <dbReference type="Pfam" id="PF07971"/>
    </source>
</evidence>
<dbReference type="NCBIfam" id="TIGR01180">
    <property type="entry name" value="aman2_put"/>
    <property type="match status" value="1"/>
</dbReference>
<comment type="caution">
    <text evidence="4">The sequence shown here is derived from an EMBL/GenBank/DDBJ whole genome shotgun (WGS) entry which is preliminary data.</text>
</comment>
<protein>
    <submittedName>
        <fullName evidence="4">Putative alpha-1,2-mannosidase</fullName>
    </submittedName>
</protein>
<evidence type="ECO:0000256" key="1">
    <source>
        <dbReference type="SAM" id="MobiDB-lite"/>
    </source>
</evidence>
<dbReference type="PANTHER" id="PTHR12143:SF43">
    <property type="entry name" value="PUTATIVE-RELATED"/>
    <property type="match status" value="1"/>
</dbReference>
<dbReference type="PROSITE" id="PS51318">
    <property type="entry name" value="TAT"/>
    <property type="match status" value="1"/>
</dbReference>